<sequence>MIWRGTSAITLYSNICISSNKANILARPKSPRVIGVKAQDIAWAIKDLPNLRHLPCFRLTLEITTLPRLYRELPWTRQLNVFSLYLTPFQ</sequence>
<dbReference type="EMBL" id="BPLQ01004693">
    <property type="protein sequence ID" value="GIY09923.1"/>
    <property type="molecule type" value="Genomic_DNA"/>
</dbReference>
<name>A0AAV4QIM8_9ARAC</name>
<keyword evidence="2" id="KW-1185">Reference proteome</keyword>
<organism evidence="1 2">
    <name type="scientific">Caerostris darwini</name>
    <dbReference type="NCBI Taxonomy" id="1538125"/>
    <lineage>
        <taxon>Eukaryota</taxon>
        <taxon>Metazoa</taxon>
        <taxon>Ecdysozoa</taxon>
        <taxon>Arthropoda</taxon>
        <taxon>Chelicerata</taxon>
        <taxon>Arachnida</taxon>
        <taxon>Araneae</taxon>
        <taxon>Araneomorphae</taxon>
        <taxon>Entelegynae</taxon>
        <taxon>Araneoidea</taxon>
        <taxon>Araneidae</taxon>
        <taxon>Caerostris</taxon>
    </lineage>
</organism>
<dbReference type="AlphaFoldDB" id="A0AAV4QIM8"/>
<gene>
    <name evidence="1" type="ORF">CDAR_459981</name>
</gene>
<comment type="caution">
    <text evidence="1">The sequence shown here is derived from an EMBL/GenBank/DDBJ whole genome shotgun (WGS) entry which is preliminary data.</text>
</comment>
<protein>
    <submittedName>
        <fullName evidence="1">Uncharacterized protein</fullName>
    </submittedName>
</protein>
<proteinExistence type="predicted"/>
<evidence type="ECO:0000313" key="1">
    <source>
        <dbReference type="EMBL" id="GIY09923.1"/>
    </source>
</evidence>
<reference evidence="1 2" key="1">
    <citation type="submission" date="2021-06" db="EMBL/GenBank/DDBJ databases">
        <title>Caerostris darwini draft genome.</title>
        <authorList>
            <person name="Kono N."/>
            <person name="Arakawa K."/>
        </authorList>
    </citation>
    <scope>NUCLEOTIDE SEQUENCE [LARGE SCALE GENOMIC DNA]</scope>
</reference>
<evidence type="ECO:0000313" key="2">
    <source>
        <dbReference type="Proteomes" id="UP001054837"/>
    </source>
</evidence>
<accession>A0AAV4QIM8</accession>
<dbReference type="Proteomes" id="UP001054837">
    <property type="component" value="Unassembled WGS sequence"/>
</dbReference>